<dbReference type="AlphaFoldDB" id="A0A0W0Y1E2"/>
<dbReference type="STRING" id="45073.Lqui_1691"/>
<evidence type="ECO:0000256" key="3">
    <source>
        <dbReference type="ARBA" id="ARBA00022449"/>
    </source>
</evidence>
<dbReference type="PANTHER" id="PTHR43298">
    <property type="entry name" value="MULTIDRUG RESISTANCE PROTEIN NORM-RELATED"/>
    <property type="match status" value="1"/>
</dbReference>
<feature type="transmembrane region" description="Helical" evidence="10">
    <location>
        <begin position="419"/>
        <end position="437"/>
    </location>
</feature>
<keyword evidence="12" id="KW-1185">Reference proteome</keyword>
<evidence type="ECO:0000256" key="4">
    <source>
        <dbReference type="ARBA" id="ARBA00022475"/>
    </source>
</evidence>
<dbReference type="NCBIfam" id="TIGR00797">
    <property type="entry name" value="matE"/>
    <property type="match status" value="1"/>
</dbReference>
<organism evidence="11 12">
    <name type="scientific">Legionella quinlivanii</name>
    <dbReference type="NCBI Taxonomy" id="45073"/>
    <lineage>
        <taxon>Bacteria</taxon>
        <taxon>Pseudomonadati</taxon>
        <taxon>Pseudomonadota</taxon>
        <taxon>Gammaproteobacteria</taxon>
        <taxon>Legionellales</taxon>
        <taxon>Legionellaceae</taxon>
        <taxon>Legionella</taxon>
    </lineage>
</organism>
<evidence type="ECO:0000256" key="1">
    <source>
        <dbReference type="ARBA" id="ARBA00004429"/>
    </source>
</evidence>
<feature type="transmembrane region" description="Helical" evidence="10">
    <location>
        <begin position="316"/>
        <end position="338"/>
    </location>
</feature>
<evidence type="ECO:0000313" key="11">
    <source>
        <dbReference type="EMBL" id="KTD50366.1"/>
    </source>
</evidence>
<keyword evidence="5 10" id="KW-0812">Transmembrane</keyword>
<evidence type="ECO:0000313" key="12">
    <source>
        <dbReference type="Proteomes" id="UP000054618"/>
    </source>
</evidence>
<gene>
    <name evidence="11" type="ORF">Lqui_1691</name>
</gene>
<keyword evidence="3" id="KW-0050">Antiport</keyword>
<evidence type="ECO:0000256" key="9">
    <source>
        <dbReference type="ARBA" id="ARBA00031636"/>
    </source>
</evidence>
<dbReference type="Pfam" id="PF01554">
    <property type="entry name" value="MatE"/>
    <property type="match status" value="2"/>
</dbReference>
<reference evidence="11 12" key="1">
    <citation type="submission" date="2015-11" db="EMBL/GenBank/DDBJ databases">
        <title>Genomic analysis of 38 Legionella species identifies large and diverse effector repertoires.</title>
        <authorList>
            <person name="Burstein D."/>
            <person name="Amaro F."/>
            <person name="Zusman T."/>
            <person name="Lifshitz Z."/>
            <person name="Cohen O."/>
            <person name="Gilbert J.A."/>
            <person name="Pupko T."/>
            <person name="Shuman H.A."/>
            <person name="Segal G."/>
        </authorList>
    </citation>
    <scope>NUCLEOTIDE SEQUENCE [LARGE SCALE GENOMIC DNA]</scope>
    <source>
        <strain evidence="11 12">CDC#1442-AUS-E</strain>
    </source>
</reference>
<keyword evidence="4" id="KW-1003">Cell membrane</keyword>
<proteinExistence type="predicted"/>
<feature type="transmembrane region" description="Helical" evidence="10">
    <location>
        <begin position="233"/>
        <end position="264"/>
    </location>
</feature>
<dbReference type="Proteomes" id="UP000054618">
    <property type="component" value="Unassembled WGS sequence"/>
</dbReference>
<keyword evidence="8 10" id="KW-0472">Membrane</keyword>
<accession>A0A0W0Y1E2</accession>
<name>A0A0W0Y1E2_9GAMM</name>
<keyword evidence="7" id="KW-0406">Ion transport</keyword>
<dbReference type="PANTHER" id="PTHR43298:SF2">
    <property type="entry name" value="FMN_FAD EXPORTER YEEO-RELATED"/>
    <property type="match status" value="1"/>
</dbReference>
<feature type="transmembrane region" description="Helical" evidence="10">
    <location>
        <begin position="12"/>
        <end position="31"/>
    </location>
</feature>
<feature type="transmembrane region" description="Helical" evidence="10">
    <location>
        <begin position="128"/>
        <end position="151"/>
    </location>
</feature>
<dbReference type="PIRSF" id="PIRSF006603">
    <property type="entry name" value="DinF"/>
    <property type="match status" value="1"/>
</dbReference>
<evidence type="ECO:0000256" key="2">
    <source>
        <dbReference type="ARBA" id="ARBA00022448"/>
    </source>
</evidence>
<keyword evidence="2" id="KW-0813">Transport</keyword>
<feature type="transmembrane region" description="Helical" evidence="10">
    <location>
        <begin position="276"/>
        <end position="295"/>
    </location>
</feature>
<feature type="transmembrane region" description="Helical" evidence="10">
    <location>
        <begin position="43"/>
        <end position="72"/>
    </location>
</feature>
<dbReference type="RefSeq" id="WP_058507784.1">
    <property type="nucleotide sequence ID" value="NZ_CAAAIK010000001.1"/>
</dbReference>
<feature type="transmembrane region" description="Helical" evidence="10">
    <location>
        <begin position="389"/>
        <end position="413"/>
    </location>
</feature>
<dbReference type="InterPro" id="IPR048279">
    <property type="entry name" value="MdtK-like"/>
</dbReference>
<dbReference type="OrthoDB" id="9780160at2"/>
<feature type="transmembrane region" description="Helical" evidence="10">
    <location>
        <begin position="358"/>
        <end position="377"/>
    </location>
</feature>
<dbReference type="InterPro" id="IPR050222">
    <property type="entry name" value="MATE_MdtK"/>
</dbReference>
<comment type="caution">
    <text evidence="11">The sequence shown here is derived from an EMBL/GenBank/DDBJ whole genome shotgun (WGS) entry which is preliminary data.</text>
</comment>
<dbReference type="GO" id="GO:0015297">
    <property type="term" value="F:antiporter activity"/>
    <property type="evidence" value="ECO:0007669"/>
    <property type="project" value="UniProtKB-KW"/>
</dbReference>
<dbReference type="GO" id="GO:0005886">
    <property type="term" value="C:plasma membrane"/>
    <property type="evidence" value="ECO:0007669"/>
    <property type="project" value="UniProtKB-SubCell"/>
</dbReference>
<dbReference type="PATRIC" id="fig|45073.5.peg.1786"/>
<keyword evidence="6 10" id="KW-1133">Transmembrane helix</keyword>
<feature type="transmembrane region" description="Helical" evidence="10">
    <location>
        <begin position="184"/>
        <end position="212"/>
    </location>
</feature>
<evidence type="ECO:0000256" key="8">
    <source>
        <dbReference type="ARBA" id="ARBA00023136"/>
    </source>
</evidence>
<dbReference type="InterPro" id="IPR002528">
    <property type="entry name" value="MATE_fam"/>
</dbReference>
<evidence type="ECO:0000256" key="7">
    <source>
        <dbReference type="ARBA" id="ARBA00023065"/>
    </source>
</evidence>
<feature type="transmembrane region" description="Helical" evidence="10">
    <location>
        <begin position="92"/>
        <end position="116"/>
    </location>
</feature>
<feature type="transmembrane region" description="Helical" evidence="10">
    <location>
        <begin position="158"/>
        <end position="178"/>
    </location>
</feature>
<comment type="subcellular location">
    <subcellularLocation>
        <location evidence="1">Cell inner membrane</location>
        <topology evidence="1">Multi-pass membrane protein</topology>
    </subcellularLocation>
</comment>
<dbReference type="CDD" id="cd13131">
    <property type="entry name" value="MATE_NorM_like"/>
    <property type="match status" value="1"/>
</dbReference>
<dbReference type="GO" id="GO:0006811">
    <property type="term" value="P:monoatomic ion transport"/>
    <property type="evidence" value="ECO:0007669"/>
    <property type="project" value="UniProtKB-KW"/>
</dbReference>
<dbReference type="GO" id="GO:0042910">
    <property type="term" value="F:xenobiotic transmembrane transporter activity"/>
    <property type="evidence" value="ECO:0007669"/>
    <property type="project" value="InterPro"/>
</dbReference>
<evidence type="ECO:0000256" key="5">
    <source>
        <dbReference type="ARBA" id="ARBA00022692"/>
    </source>
</evidence>
<evidence type="ECO:0000256" key="10">
    <source>
        <dbReference type="SAM" id="Phobius"/>
    </source>
</evidence>
<evidence type="ECO:0000256" key="6">
    <source>
        <dbReference type="ARBA" id="ARBA00022989"/>
    </source>
</evidence>
<sequence length="461" mass="51328">MNGFKNDYSPLIKLAIPLALTGILQSGVFFFETVFLSRLGPDILAAGSLVSWLFGTFVVILFGTLSSINILVAHKFGAKDHQGITRVVRDGIWLALILVIPSFLIFRNMAPVFLVLGQSPAVVSSAQAYLHAISWGLLPTFIMTALFEIIIGLGHARVILKFSVVYVAMNILFSYLLIFGKWGLPALGIAGAGWGMTIGYWITVVLLAFYLLMDKSYHPYFKKLFNASKPSYLFELLRIGCPIGFMYCIEVGFFFTLTLIMGFFGSQLLAANQIAMQYLGTLMSVIFSIAQAITVRMGHLLGAGETQAAKKAANAGMNLSFAFMFLVALCYWFLPYILISVDFDLSKPENYSIIHDAARILAVGALFQLAESVRIALFGALRSLKDTRFTLLISIFSFWLLALPIGYIFATQFDMKTTGLWWGMMIGALSSVFLLYWRFQYKIKHYDHGEEIKNSGKTELK</sequence>
<dbReference type="EMBL" id="LNYS01000008">
    <property type="protein sequence ID" value="KTD50366.1"/>
    <property type="molecule type" value="Genomic_DNA"/>
</dbReference>
<protein>
    <recommendedName>
        <fullName evidence="9">Multidrug-efflux transporter</fullName>
    </recommendedName>
</protein>